<proteinExistence type="predicted"/>
<dbReference type="HOGENOM" id="CLU_159906_0_0_11"/>
<dbReference type="Proteomes" id="UP000019150">
    <property type="component" value="Chromosome"/>
</dbReference>
<dbReference type="RefSeq" id="WP_025352139.1">
    <property type="nucleotide sequence ID" value="NZ_CP006850.1"/>
</dbReference>
<reference evidence="1 2" key="1">
    <citation type="journal article" date="2014" name="Appl. Environ. Microbiol.">
        <title>Insights into the Microbial Degradation of Rubber and Gutta-Percha by Analysis of the Complete Genome of Nocardia nova SH22a.</title>
        <authorList>
            <person name="Luo Q."/>
            <person name="Hiessl S."/>
            <person name="Poehlein A."/>
            <person name="Daniel R."/>
            <person name="Steinbuchel A."/>
        </authorList>
    </citation>
    <scope>NUCLEOTIDE SEQUENCE [LARGE SCALE GENOMIC DNA]</scope>
    <source>
        <strain evidence="1">SH22a</strain>
    </source>
</reference>
<dbReference type="STRING" id="1415166.NONO_c60150"/>
<protein>
    <submittedName>
        <fullName evidence="1">Uncharacterized protein</fullName>
    </submittedName>
</protein>
<dbReference type="KEGG" id="nno:NONO_c60150"/>
<dbReference type="OrthoDB" id="9255658at2"/>
<name>W5TUB0_9NOCA</name>
<evidence type="ECO:0000313" key="1">
    <source>
        <dbReference type="EMBL" id="AHH20791.1"/>
    </source>
</evidence>
<accession>W5TUB0</accession>
<dbReference type="eggNOG" id="COG1611">
    <property type="taxonomic scope" value="Bacteria"/>
</dbReference>
<evidence type="ECO:0000313" key="2">
    <source>
        <dbReference type="Proteomes" id="UP000019150"/>
    </source>
</evidence>
<dbReference type="PATRIC" id="fig|1415166.3.peg.6193"/>
<keyword evidence="2" id="KW-1185">Reference proteome</keyword>
<gene>
    <name evidence="1" type="ORF">NONO_c60150</name>
</gene>
<sequence>MSYGHYSTDCHEHHPIVSDVAAEVVTLCGSMRFFDRMLSVAAELTSQGVIVIAPFCVVPPGHQAGEAKADLDALHRDKIRLATRRIVVVSDETGYIGDSTRSEMKFAESLGLTIDLREVRGE</sequence>
<organism evidence="1 2">
    <name type="scientific">Nocardia nova SH22a</name>
    <dbReference type="NCBI Taxonomy" id="1415166"/>
    <lineage>
        <taxon>Bacteria</taxon>
        <taxon>Bacillati</taxon>
        <taxon>Actinomycetota</taxon>
        <taxon>Actinomycetes</taxon>
        <taxon>Mycobacteriales</taxon>
        <taxon>Nocardiaceae</taxon>
        <taxon>Nocardia</taxon>
    </lineage>
</organism>
<dbReference type="AlphaFoldDB" id="W5TUB0"/>
<dbReference type="EMBL" id="CP006850">
    <property type="protein sequence ID" value="AHH20791.1"/>
    <property type="molecule type" value="Genomic_DNA"/>
</dbReference>